<evidence type="ECO:0000313" key="2">
    <source>
        <dbReference type="EMBL" id="MBB3114743.1"/>
    </source>
</evidence>
<feature type="transmembrane region" description="Helical" evidence="1">
    <location>
        <begin position="120"/>
        <end position="144"/>
    </location>
</feature>
<protein>
    <submittedName>
        <fullName evidence="2">Fluoroquinolone transport system permease protein</fullName>
    </submittedName>
</protein>
<reference evidence="2 3" key="1">
    <citation type="submission" date="2020-08" db="EMBL/GenBank/DDBJ databases">
        <title>Genomic Encyclopedia of Type Strains, Phase III (KMG-III): the genomes of soil and plant-associated and newly described type strains.</title>
        <authorList>
            <person name="Whitman W."/>
        </authorList>
    </citation>
    <scope>NUCLEOTIDE SEQUENCE [LARGE SCALE GENOMIC DNA]</scope>
    <source>
        <strain evidence="2 3">CECT 5862</strain>
    </source>
</reference>
<evidence type="ECO:0000313" key="3">
    <source>
        <dbReference type="Proteomes" id="UP000570361"/>
    </source>
</evidence>
<keyword evidence="1" id="KW-0812">Transmembrane</keyword>
<evidence type="ECO:0000256" key="1">
    <source>
        <dbReference type="SAM" id="Phobius"/>
    </source>
</evidence>
<dbReference type="Pfam" id="PF24686">
    <property type="entry name" value="FLQE3_permease"/>
    <property type="match status" value="1"/>
</dbReference>
<dbReference type="AlphaFoldDB" id="A0A7W5B5I0"/>
<dbReference type="RefSeq" id="WP_183604753.1">
    <property type="nucleotide sequence ID" value="NZ_JACHXK010000041.1"/>
</dbReference>
<dbReference type="Proteomes" id="UP000570361">
    <property type="component" value="Unassembled WGS sequence"/>
</dbReference>
<keyword evidence="1" id="KW-0472">Membrane</keyword>
<comment type="caution">
    <text evidence="2">The sequence shown here is derived from an EMBL/GenBank/DDBJ whole genome shotgun (WGS) entry which is preliminary data.</text>
</comment>
<organism evidence="2 3">
    <name type="scientific">Paenibacillus phyllosphaerae</name>
    <dbReference type="NCBI Taxonomy" id="274593"/>
    <lineage>
        <taxon>Bacteria</taxon>
        <taxon>Bacillati</taxon>
        <taxon>Bacillota</taxon>
        <taxon>Bacilli</taxon>
        <taxon>Bacillales</taxon>
        <taxon>Paenibacillaceae</taxon>
        <taxon>Paenibacillus</taxon>
    </lineage>
</organism>
<dbReference type="EMBL" id="JACHXK010000041">
    <property type="protein sequence ID" value="MBB3114743.1"/>
    <property type="molecule type" value="Genomic_DNA"/>
</dbReference>
<sequence length="230" mass="25351">MKRLWAAVQFDVRFQFRHGFYTVYVLVCVLYWVLLYFIPKGHKETVTMLLTFSDPSAVGLILAGGIVLLEKDQGIHASLFATPLRLQEYLLAKAISISLLSLASAWAIHGVAIGLSDNPLLFSTGVALTSSMITLLSIGVVANTQSINGFILLSQLYALPFVIPLLGLFGIVSPYLYAIIPTTGSLVLLRSAFESVSYTEIAFALLILLLGNYFVFTWARRSFSQKIFCN</sequence>
<proteinExistence type="predicted"/>
<feature type="transmembrane region" description="Helical" evidence="1">
    <location>
        <begin position="156"/>
        <end position="177"/>
    </location>
</feature>
<dbReference type="InterPro" id="IPR056926">
    <property type="entry name" value="FLQE3_permease"/>
</dbReference>
<feature type="transmembrane region" description="Helical" evidence="1">
    <location>
        <begin position="45"/>
        <end position="69"/>
    </location>
</feature>
<feature type="transmembrane region" description="Helical" evidence="1">
    <location>
        <begin position="197"/>
        <end position="216"/>
    </location>
</feature>
<feature type="transmembrane region" description="Helical" evidence="1">
    <location>
        <begin position="90"/>
        <end position="108"/>
    </location>
</feature>
<name>A0A7W5B5I0_9BACL</name>
<keyword evidence="1" id="KW-1133">Transmembrane helix</keyword>
<accession>A0A7W5B5I0</accession>
<gene>
    <name evidence="2" type="ORF">FHS18_006901</name>
</gene>
<keyword evidence="3" id="KW-1185">Reference proteome</keyword>
<feature type="transmembrane region" description="Helical" evidence="1">
    <location>
        <begin position="21"/>
        <end position="39"/>
    </location>
</feature>